<evidence type="ECO:0000259" key="3">
    <source>
        <dbReference type="Pfam" id="PF00294"/>
    </source>
</evidence>
<dbReference type="PROSITE" id="PS00584">
    <property type="entry name" value="PFKB_KINASES_2"/>
    <property type="match status" value="1"/>
</dbReference>
<dbReference type="Gene3D" id="3.40.1190.20">
    <property type="match status" value="1"/>
</dbReference>
<dbReference type="InterPro" id="IPR029056">
    <property type="entry name" value="Ribokinase-like"/>
</dbReference>
<dbReference type="AlphaFoldDB" id="A0A7V7PQY4"/>
<keyword evidence="2 4" id="KW-0418">Kinase</keyword>
<dbReference type="GO" id="GO:0016301">
    <property type="term" value="F:kinase activity"/>
    <property type="evidence" value="ECO:0007669"/>
    <property type="project" value="UniProtKB-KW"/>
</dbReference>
<comment type="caution">
    <text evidence="4">The sequence shown here is derived from an EMBL/GenBank/DDBJ whole genome shotgun (WGS) entry which is preliminary data.</text>
</comment>
<name>A0A7V7PQY4_9HYPH</name>
<organism evidence="4 5">
    <name type="scientific">Plantimonas leprariae</name>
    <dbReference type="NCBI Taxonomy" id="2615207"/>
    <lineage>
        <taxon>Bacteria</taxon>
        <taxon>Pseudomonadati</taxon>
        <taxon>Pseudomonadota</taxon>
        <taxon>Alphaproteobacteria</taxon>
        <taxon>Hyphomicrobiales</taxon>
        <taxon>Aurantimonadaceae</taxon>
        <taxon>Plantimonas</taxon>
    </lineage>
</organism>
<reference evidence="4 5" key="1">
    <citation type="submission" date="2019-09" db="EMBL/GenBank/DDBJ databases">
        <title>YIM 132180 draft genome.</title>
        <authorList>
            <person name="Zhang K."/>
        </authorList>
    </citation>
    <scope>NUCLEOTIDE SEQUENCE [LARGE SCALE GENOMIC DNA]</scope>
    <source>
        <strain evidence="4 5">YIM 132180</strain>
    </source>
</reference>
<feature type="domain" description="Carbohydrate kinase PfkB" evidence="3">
    <location>
        <begin position="18"/>
        <end position="293"/>
    </location>
</feature>
<keyword evidence="5" id="KW-1185">Reference proteome</keyword>
<keyword evidence="1" id="KW-0808">Transferase</keyword>
<dbReference type="EMBL" id="VZDO01000004">
    <property type="protein sequence ID" value="KAB0680856.1"/>
    <property type="molecule type" value="Genomic_DNA"/>
</dbReference>
<dbReference type="Pfam" id="PF00294">
    <property type="entry name" value="PfkB"/>
    <property type="match status" value="1"/>
</dbReference>
<dbReference type="PANTHER" id="PTHR10584">
    <property type="entry name" value="SUGAR KINASE"/>
    <property type="match status" value="1"/>
</dbReference>
<sequence>MSDPASYRDAAFFVAGGAHIDRRGRCRDAFEPGASNPGTMTELVGGAALNAARVLRGFGSPVRLVSARGGDGSGEVVARALAALDIDDMSMTWLDRRTPTYTAILDVTGDLVGGLADMALYDLMRPRVFTRRHIREALAAADALLLDANLPAETIEHLANEAGKRPIFAIGVSPAKAVRLAPALPKLAALFVSRAEAAAITGASPDGSAGALAERLAEAGCRRAVVTDGPRPATIVFDGEMRRQMPPEVRSLHDVTGAGDTLAGAASFAFAAGEPFLEAVRFGMVAASLHVSAERRSGDFTVDAIREAARKLPPPTENDHEFEDAK</sequence>
<protein>
    <submittedName>
        <fullName evidence="4">Carbohydrate kinase</fullName>
    </submittedName>
</protein>
<dbReference type="RefSeq" id="WP_150969008.1">
    <property type="nucleotide sequence ID" value="NZ_VZDO01000004.1"/>
</dbReference>
<dbReference type="PANTHER" id="PTHR10584:SF157">
    <property type="entry name" value="SULFOFRUCTOSE KINASE"/>
    <property type="match status" value="1"/>
</dbReference>
<evidence type="ECO:0000256" key="1">
    <source>
        <dbReference type="ARBA" id="ARBA00022679"/>
    </source>
</evidence>
<evidence type="ECO:0000256" key="2">
    <source>
        <dbReference type="ARBA" id="ARBA00022777"/>
    </source>
</evidence>
<dbReference type="Proteomes" id="UP000432089">
    <property type="component" value="Unassembled WGS sequence"/>
</dbReference>
<dbReference type="GO" id="GO:0005829">
    <property type="term" value="C:cytosol"/>
    <property type="evidence" value="ECO:0007669"/>
    <property type="project" value="TreeGrafter"/>
</dbReference>
<accession>A0A7V7PQY4</accession>
<proteinExistence type="predicted"/>
<dbReference type="SUPFAM" id="SSF53613">
    <property type="entry name" value="Ribokinase-like"/>
    <property type="match status" value="1"/>
</dbReference>
<evidence type="ECO:0000313" key="4">
    <source>
        <dbReference type="EMBL" id="KAB0680856.1"/>
    </source>
</evidence>
<gene>
    <name evidence="4" type="ORF">F6X38_07685</name>
</gene>
<dbReference type="InterPro" id="IPR011611">
    <property type="entry name" value="PfkB_dom"/>
</dbReference>
<evidence type="ECO:0000313" key="5">
    <source>
        <dbReference type="Proteomes" id="UP000432089"/>
    </source>
</evidence>
<dbReference type="InterPro" id="IPR002173">
    <property type="entry name" value="Carboh/pur_kinase_PfkB_CS"/>
</dbReference>